<dbReference type="InterPro" id="IPR046867">
    <property type="entry name" value="AldOxase/xan_DH_MoCoBD2"/>
</dbReference>
<dbReference type="InterPro" id="IPR016208">
    <property type="entry name" value="Ald_Oxase/xanthine_DH-like"/>
</dbReference>
<reference evidence="4" key="1">
    <citation type="submission" date="2022-08" db="EMBL/GenBank/DDBJ databases">
        <title>Complete Genome Sequences of 2 Bosea sp. soil isolates.</title>
        <authorList>
            <person name="Alvarez Arevalo M."/>
            <person name="Sterndorff E.B."/>
            <person name="Faurdal D."/>
            <person name="Joergensen T.S."/>
            <person name="Weber T."/>
        </authorList>
    </citation>
    <scope>NUCLEOTIDE SEQUENCE</scope>
    <source>
        <strain evidence="4">NBC_00436</strain>
        <plasmid evidence="4">pNBC436</plasmid>
    </source>
</reference>
<sequence length="737" mass="78414">MLKQIGSARSRMDGPLKVTGGATYAADRRPAGQLYALAVRSPVPAGLVTALDTSAALAVPNVVAIYTHENAAGALGWRPSAEFMALSGEALGRTALAAAEPTAPPAYLPLAGPEIVFAGQWVAVVVAESLEAAREGVLCMRAEVEVSEASVHLSAASDDFIEPGFFFAADMQVQRGDWPGQTKNAAVTGTYRTPMQLHHPMEPSATVASWEGDTVTVHDSTQGPIAARDYIAQSLGIPAEKVQVVASYVGGGFGGKNQMWPHQALAAHIARALGRPVRLQLTRADMAVASGHRSETEQDVELHTDGNGSLTGLRHVSRVPTSLRGNFFEPCGLNTLLLYDSMALDVRHQVARKNIPSPTPFRAPGETPGSFAVECAMDELAFRLDLNPLELRRRNFAARDPYHRRDWSSNRLLDCYERGGDAFGWPRDMPHPRSMQDGDVLVGYGMATTAYPAPALPATVRLRLNIDGPLIVETSATDIGTGMYTILAQTVADMLSHPFEDIEVRLGDSSFPAAPTAGRSKSTASLLPAAAKACEALRKQLDALARGQAFPASSNRSPSATLRAAGLTELAAEGSSVGMGDTRKDRSYYSFGAHFVEVRIDEALGRLRVSRIVSALDCGRIINPKTATSQIKGGIIFGIGMALMEAVEFHPTRHRIVGDNLADYAVPVNADVPEIDVIFVDSPDEEFNQFGARGLGEIGVPGMAAAIANAVFNATGRRFRSLPITPAGLVAPAEGQR</sequence>
<dbReference type="AlphaFoldDB" id="A0A9E8CU66"/>
<dbReference type="Gene3D" id="3.90.1170.50">
    <property type="entry name" value="Aldehyde oxidase/xanthine dehydrogenase, a/b hammerhead"/>
    <property type="match status" value="1"/>
</dbReference>
<feature type="domain" description="Aldehyde oxidase/xanthine dehydrogenase a/b hammerhead" evidence="3">
    <location>
        <begin position="19"/>
        <end position="148"/>
    </location>
</feature>
<dbReference type="GO" id="GO:0005506">
    <property type="term" value="F:iron ion binding"/>
    <property type="evidence" value="ECO:0007669"/>
    <property type="project" value="InterPro"/>
</dbReference>
<gene>
    <name evidence="4" type="ORF">NWE54_27065</name>
</gene>
<dbReference type="PANTHER" id="PTHR11908">
    <property type="entry name" value="XANTHINE DEHYDROGENASE"/>
    <property type="match status" value="1"/>
</dbReference>
<dbReference type="SUPFAM" id="SSF54665">
    <property type="entry name" value="CO dehydrogenase molybdoprotein N-domain-like"/>
    <property type="match status" value="1"/>
</dbReference>
<dbReference type="SMART" id="SM01008">
    <property type="entry name" value="Ald_Xan_dh_C"/>
    <property type="match status" value="1"/>
</dbReference>
<dbReference type="Pfam" id="PF20256">
    <property type="entry name" value="MoCoBD_2"/>
    <property type="match status" value="1"/>
</dbReference>
<dbReference type="InterPro" id="IPR008274">
    <property type="entry name" value="AldOxase/xan_DH_MoCoBD1"/>
</dbReference>
<dbReference type="GO" id="GO:0016491">
    <property type="term" value="F:oxidoreductase activity"/>
    <property type="evidence" value="ECO:0007669"/>
    <property type="project" value="UniProtKB-KW"/>
</dbReference>
<dbReference type="Gene3D" id="3.30.365.10">
    <property type="entry name" value="Aldehyde oxidase/xanthine dehydrogenase, molybdopterin binding domain"/>
    <property type="match status" value="4"/>
</dbReference>
<dbReference type="EMBL" id="CP102775">
    <property type="protein sequence ID" value="UZF89966.1"/>
    <property type="molecule type" value="Genomic_DNA"/>
</dbReference>
<protein>
    <submittedName>
        <fullName evidence="4">Xanthine dehydrogenase family protein molybdopterin-binding subunit</fullName>
    </submittedName>
</protein>
<keyword evidence="4" id="KW-0614">Plasmid</keyword>
<evidence type="ECO:0000259" key="3">
    <source>
        <dbReference type="SMART" id="SM01008"/>
    </source>
</evidence>
<dbReference type="Pfam" id="PF01315">
    <property type="entry name" value="Ald_Xan_dh_C"/>
    <property type="match status" value="1"/>
</dbReference>
<evidence type="ECO:0000313" key="4">
    <source>
        <dbReference type="EMBL" id="UZF89966.1"/>
    </source>
</evidence>
<dbReference type="SUPFAM" id="SSF56003">
    <property type="entry name" value="Molybdenum cofactor-binding domain"/>
    <property type="match status" value="1"/>
</dbReference>
<proteinExistence type="predicted"/>
<accession>A0A9E8CU66</accession>
<evidence type="ECO:0000256" key="2">
    <source>
        <dbReference type="ARBA" id="ARBA00023002"/>
    </source>
</evidence>
<dbReference type="Pfam" id="PF02738">
    <property type="entry name" value="MoCoBD_1"/>
    <property type="match status" value="1"/>
</dbReference>
<dbReference type="PANTHER" id="PTHR11908:SF132">
    <property type="entry name" value="ALDEHYDE OXIDASE 1-RELATED"/>
    <property type="match status" value="1"/>
</dbReference>
<geneLocation type="plasmid" evidence="4">
    <name>pNBC436</name>
</geneLocation>
<dbReference type="InterPro" id="IPR037165">
    <property type="entry name" value="AldOxase/xan_DH_Mopterin-bd_sf"/>
</dbReference>
<name>A0A9E8CU66_9HYPH</name>
<dbReference type="InterPro" id="IPR000674">
    <property type="entry name" value="Ald_Oxase/Xan_DH_a/b"/>
</dbReference>
<dbReference type="InterPro" id="IPR036856">
    <property type="entry name" value="Ald_Oxase/Xan_DH_a/b_sf"/>
</dbReference>
<organism evidence="4">
    <name type="scientific">Bosea sp. NBC_00436</name>
    <dbReference type="NCBI Taxonomy" id="2969620"/>
    <lineage>
        <taxon>Bacteria</taxon>
        <taxon>Pseudomonadati</taxon>
        <taxon>Pseudomonadota</taxon>
        <taxon>Alphaproteobacteria</taxon>
        <taxon>Hyphomicrobiales</taxon>
        <taxon>Boseaceae</taxon>
        <taxon>Bosea</taxon>
    </lineage>
</organism>
<keyword evidence="2" id="KW-0560">Oxidoreductase</keyword>
<evidence type="ECO:0000256" key="1">
    <source>
        <dbReference type="ARBA" id="ARBA00022505"/>
    </source>
</evidence>
<keyword evidence="1" id="KW-0500">Molybdenum</keyword>